<evidence type="ECO:0000313" key="4">
    <source>
        <dbReference type="EMBL" id="GFY89116.1"/>
    </source>
</evidence>
<evidence type="ECO:0000313" key="5">
    <source>
        <dbReference type="Proteomes" id="UP000585474"/>
    </source>
</evidence>
<dbReference type="NCBIfam" id="TIGR00756">
    <property type="entry name" value="PPR"/>
    <property type="match status" value="1"/>
</dbReference>
<reference evidence="4 5" key="1">
    <citation type="submission" date="2019-07" db="EMBL/GenBank/DDBJ databases">
        <title>De Novo Assembly of kiwifruit Actinidia rufa.</title>
        <authorList>
            <person name="Sugita-Konishi S."/>
            <person name="Sato K."/>
            <person name="Mori E."/>
            <person name="Abe Y."/>
            <person name="Kisaki G."/>
            <person name="Hamano K."/>
            <person name="Suezawa K."/>
            <person name="Otani M."/>
            <person name="Fukuda T."/>
            <person name="Manabe T."/>
            <person name="Gomi K."/>
            <person name="Tabuchi M."/>
            <person name="Akimitsu K."/>
            <person name="Kataoka I."/>
        </authorList>
    </citation>
    <scope>NUCLEOTIDE SEQUENCE [LARGE SCALE GENOMIC DNA]</scope>
    <source>
        <strain evidence="5">cv. Fuchu</strain>
    </source>
</reference>
<dbReference type="Pfam" id="PF01535">
    <property type="entry name" value="PPR"/>
    <property type="match status" value="1"/>
</dbReference>
<keyword evidence="5" id="KW-1185">Reference proteome</keyword>
<evidence type="ECO:0000256" key="2">
    <source>
        <dbReference type="ARBA" id="ARBA00022737"/>
    </source>
</evidence>
<dbReference type="Pfam" id="PF13041">
    <property type="entry name" value="PPR_2"/>
    <property type="match status" value="1"/>
</dbReference>
<dbReference type="AlphaFoldDB" id="A0A7J0ESC3"/>
<protein>
    <recommendedName>
        <fullName evidence="6">Tetratricopeptide repeat (TPR)-like superfamily protein</fullName>
    </recommendedName>
</protein>
<dbReference type="PANTHER" id="PTHR47939">
    <property type="entry name" value="MEMBRANE-ASSOCIATED SALT-INDUCIBLE PROTEIN-LIKE"/>
    <property type="match status" value="1"/>
</dbReference>
<dbReference type="Gene3D" id="1.25.40.10">
    <property type="entry name" value="Tetratricopeptide repeat domain"/>
    <property type="match status" value="1"/>
</dbReference>
<proteinExistence type="inferred from homology"/>
<keyword evidence="2" id="KW-0677">Repeat</keyword>
<dbReference type="Proteomes" id="UP000585474">
    <property type="component" value="Unassembled WGS sequence"/>
</dbReference>
<comment type="similarity">
    <text evidence="1">Belongs to the PPR family. P subfamily.</text>
</comment>
<dbReference type="InterPro" id="IPR050667">
    <property type="entry name" value="PPR-containing_protein"/>
</dbReference>
<sequence>MVNTAIVPTPESLNYLMEALFEADRVHTALDQCRRMNKKRGCPSSRNYEVLISGLVTKNRVDESIVILDEMFELKFETSLSFYSSVIRIFCRLNKLEVGMRLFKLMNASKLSPDSHVYEVLLQCLCDNLRLCDAINLVEEMTNDGLN</sequence>
<dbReference type="EMBL" id="BJWL01000006">
    <property type="protein sequence ID" value="GFY89116.1"/>
    <property type="molecule type" value="Genomic_DNA"/>
</dbReference>
<dbReference type="OrthoDB" id="1741845at2759"/>
<dbReference type="PANTHER" id="PTHR47939:SF13">
    <property type="entry name" value="OS03G0201400 PROTEIN"/>
    <property type="match status" value="1"/>
</dbReference>
<feature type="repeat" description="PPR" evidence="3">
    <location>
        <begin position="79"/>
        <end position="113"/>
    </location>
</feature>
<dbReference type="InterPro" id="IPR002885">
    <property type="entry name" value="PPR_rpt"/>
</dbReference>
<comment type="caution">
    <text evidence="4">The sequence shown here is derived from an EMBL/GenBank/DDBJ whole genome shotgun (WGS) entry which is preliminary data.</text>
</comment>
<feature type="repeat" description="PPR" evidence="3">
    <location>
        <begin position="114"/>
        <end position="147"/>
    </location>
</feature>
<name>A0A7J0ESC3_9ERIC</name>
<organism evidence="4 5">
    <name type="scientific">Actinidia rufa</name>
    <dbReference type="NCBI Taxonomy" id="165716"/>
    <lineage>
        <taxon>Eukaryota</taxon>
        <taxon>Viridiplantae</taxon>
        <taxon>Streptophyta</taxon>
        <taxon>Embryophyta</taxon>
        <taxon>Tracheophyta</taxon>
        <taxon>Spermatophyta</taxon>
        <taxon>Magnoliopsida</taxon>
        <taxon>eudicotyledons</taxon>
        <taxon>Gunneridae</taxon>
        <taxon>Pentapetalae</taxon>
        <taxon>asterids</taxon>
        <taxon>Ericales</taxon>
        <taxon>Actinidiaceae</taxon>
        <taxon>Actinidia</taxon>
    </lineage>
</organism>
<evidence type="ECO:0000256" key="1">
    <source>
        <dbReference type="ARBA" id="ARBA00007626"/>
    </source>
</evidence>
<evidence type="ECO:0000256" key="3">
    <source>
        <dbReference type="PROSITE-ProRule" id="PRU00708"/>
    </source>
</evidence>
<dbReference type="PROSITE" id="PS51375">
    <property type="entry name" value="PPR"/>
    <property type="match status" value="2"/>
</dbReference>
<dbReference type="InterPro" id="IPR011990">
    <property type="entry name" value="TPR-like_helical_dom_sf"/>
</dbReference>
<accession>A0A7J0ESC3</accession>
<gene>
    <name evidence="4" type="ORF">Acr_06g0010560</name>
</gene>
<evidence type="ECO:0008006" key="6">
    <source>
        <dbReference type="Google" id="ProtNLM"/>
    </source>
</evidence>